<comment type="caution">
    <text evidence="16">The sequence shown here is derived from an EMBL/GenBank/DDBJ whole genome shotgun (WGS) entry which is preliminary data.</text>
</comment>
<evidence type="ECO:0000256" key="13">
    <source>
        <dbReference type="SAM" id="SignalP"/>
    </source>
</evidence>
<reference evidence="16 17" key="1">
    <citation type="submission" date="2022-04" db="EMBL/GenBank/DDBJ databases">
        <title>Identification of a novel bacterium isolated from mangrove sediments.</title>
        <authorList>
            <person name="Pan X."/>
        </authorList>
    </citation>
    <scope>NUCLEOTIDE SEQUENCE [LARGE SCALE GENOMIC DNA]</scope>
    <source>
        <strain evidence="16 17">B2638</strain>
    </source>
</reference>
<evidence type="ECO:0000256" key="6">
    <source>
        <dbReference type="ARBA" id="ARBA00023004"/>
    </source>
</evidence>
<evidence type="ECO:0000256" key="10">
    <source>
        <dbReference type="ARBA" id="ARBA00023237"/>
    </source>
</evidence>
<accession>A0ABT0BL07</accession>
<keyword evidence="16" id="KW-0675">Receptor</keyword>
<evidence type="ECO:0000256" key="1">
    <source>
        <dbReference type="ARBA" id="ARBA00004571"/>
    </source>
</evidence>
<evidence type="ECO:0000259" key="15">
    <source>
        <dbReference type="Pfam" id="PF07715"/>
    </source>
</evidence>
<feature type="signal peptide" evidence="13">
    <location>
        <begin position="1"/>
        <end position="26"/>
    </location>
</feature>
<keyword evidence="8 12" id="KW-0798">TonB box</keyword>
<evidence type="ECO:0000256" key="7">
    <source>
        <dbReference type="ARBA" id="ARBA00023065"/>
    </source>
</evidence>
<keyword evidence="9 11" id="KW-0472">Membrane</keyword>
<proteinExistence type="inferred from homology"/>
<keyword evidence="3 11" id="KW-1134">Transmembrane beta strand</keyword>
<evidence type="ECO:0000259" key="14">
    <source>
        <dbReference type="Pfam" id="PF00593"/>
    </source>
</evidence>
<evidence type="ECO:0000256" key="2">
    <source>
        <dbReference type="ARBA" id="ARBA00022448"/>
    </source>
</evidence>
<dbReference type="InterPro" id="IPR000531">
    <property type="entry name" value="Beta-barrel_TonB"/>
</dbReference>
<evidence type="ECO:0000256" key="5">
    <source>
        <dbReference type="ARBA" id="ARBA00022692"/>
    </source>
</evidence>
<name>A0ABT0BL07_9SPHN</name>
<feature type="chain" id="PRO_5047253686" evidence="13">
    <location>
        <begin position="27"/>
        <end position="778"/>
    </location>
</feature>
<dbReference type="InterPro" id="IPR012910">
    <property type="entry name" value="Plug_dom"/>
</dbReference>
<keyword evidence="7" id="KW-0406">Ion transport</keyword>
<keyword evidence="5 11" id="KW-0812">Transmembrane</keyword>
<dbReference type="PROSITE" id="PS52016">
    <property type="entry name" value="TONB_DEPENDENT_REC_3"/>
    <property type="match status" value="1"/>
</dbReference>
<evidence type="ECO:0000256" key="11">
    <source>
        <dbReference type="PROSITE-ProRule" id="PRU01360"/>
    </source>
</evidence>
<dbReference type="Pfam" id="PF07715">
    <property type="entry name" value="Plug"/>
    <property type="match status" value="1"/>
</dbReference>
<evidence type="ECO:0000313" key="16">
    <source>
        <dbReference type="EMBL" id="MCJ2185735.1"/>
    </source>
</evidence>
<dbReference type="Proteomes" id="UP001202281">
    <property type="component" value="Unassembled WGS sequence"/>
</dbReference>
<comment type="similarity">
    <text evidence="11 12">Belongs to the TonB-dependent receptor family.</text>
</comment>
<evidence type="ECO:0000256" key="3">
    <source>
        <dbReference type="ARBA" id="ARBA00022452"/>
    </source>
</evidence>
<dbReference type="InterPro" id="IPR039426">
    <property type="entry name" value="TonB-dep_rcpt-like"/>
</dbReference>
<dbReference type="PANTHER" id="PTHR32552">
    <property type="entry name" value="FERRICHROME IRON RECEPTOR-RELATED"/>
    <property type="match status" value="1"/>
</dbReference>
<dbReference type="Gene3D" id="2.40.170.20">
    <property type="entry name" value="TonB-dependent receptor, beta-barrel domain"/>
    <property type="match status" value="1"/>
</dbReference>
<keyword evidence="6" id="KW-0408">Iron</keyword>
<evidence type="ECO:0000256" key="9">
    <source>
        <dbReference type="ARBA" id="ARBA00023136"/>
    </source>
</evidence>
<evidence type="ECO:0000256" key="4">
    <source>
        <dbReference type="ARBA" id="ARBA00022496"/>
    </source>
</evidence>
<keyword evidence="10 11" id="KW-0998">Cell outer membrane</keyword>
<keyword evidence="4" id="KW-0410">Iron transport</keyword>
<protein>
    <submittedName>
        <fullName evidence="16">TonB-dependent receptor</fullName>
    </submittedName>
</protein>
<dbReference type="InterPro" id="IPR036942">
    <property type="entry name" value="Beta-barrel_TonB_sf"/>
</dbReference>
<keyword evidence="13" id="KW-0732">Signal</keyword>
<dbReference type="Pfam" id="PF00593">
    <property type="entry name" value="TonB_dep_Rec_b-barrel"/>
    <property type="match status" value="1"/>
</dbReference>
<feature type="domain" description="TonB-dependent receptor plug" evidence="15">
    <location>
        <begin position="51"/>
        <end position="156"/>
    </location>
</feature>
<dbReference type="PANTHER" id="PTHR32552:SF81">
    <property type="entry name" value="TONB-DEPENDENT OUTER MEMBRANE RECEPTOR"/>
    <property type="match status" value="1"/>
</dbReference>
<gene>
    <name evidence="16" type="ORF">MTR66_02775</name>
</gene>
<keyword evidence="17" id="KW-1185">Reference proteome</keyword>
<dbReference type="EMBL" id="JALHLG010000003">
    <property type="protein sequence ID" value="MCJ2185735.1"/>
    <property type="molecule type" value="Genomic_DNA"/>
</dbReference>
<evidence type="ECO:0000256" key="8">
    <source>
        <dbReference type="ARBA" id="ARBA00023077"/>
    </source>
</evidence>
<dbReference type="SUPFAM" id="SSF56935">
    <property type="entry name" value="Porins"/>
    <property type="match status" value="1"/>
</dbReference>
<evidence type="ECO:0000313" key="17">
    <source>
        <dbReference type="Proteomes" id="UP001202281"/>
    </source>
</evidence>
<sequence length="778" mass="83890">MVASFTKSSASALALAASLLGSPALAQGVDAASQPSDEIIVTAQRRSEASRDVPITVTTLGEDQLSTANVKQLSDTAKLTPGLRFDSQGPAVQPTIRGVGTAITTSGGGPNVGIYVDGFFQANTYLSDFDLLNVRNIQVLKGPQGTLFGRNTTGGAIIVTTAEPSTESSAQAKISYGRFNTLKAQAYATYGISDRVAVDVEGLYRRGDGYFTNVSNNDDKVGQYENWSVRLGLKADLTDDVSLLLRWVHAETDDPTTQLVNAYVDSSGKAGFFDKVSAAGQAAYGTASSKGLPLVIYGAPSSTYATKPGQVLLNPPQSFRTNSDALQATLKADLGFADLTSYTQYRKDLSPYYGDLDATAIPVFNIFVGVNDETWSQEFLLNSKPGGPLQWTAGLNYFQIRDTWDIGASLGGAGFGPFGGSSTTTKSYAAFLDATYAFNDKFFLTLGGRYSHDVVADGYFTTNFTTALTGYTGPDGENVPFTGQAGERIPVDTLKNDSFTPRVVLRYKPSEDSSIYASYTKGYKAGILNVGGYSQQPVKPEKINAFEVGYKYDNRVFQADLAAFYYDYKNLQVSSFQNGAAQIRNAASSEIYGAEAQLRYKVSSDFTVNGGVAWTHARYKSFPNAPYYSYCDPSVAATDFANPLNCYVYSGTQSPGGIVQTSTDASGYKMQRAPEFTGNIGASYGLDLGGGRLMLSGNLYYTSSFYFDPEEQFKQKGYEVLSLRAQWTDPSETFTVAAFGDNITNKRYRTQVLFNTLGTGSVWNSPITYGVELGVKFR</sequence>
<dbReference type="RefSeq" id="WP_243917691.1">
    <property type="nucleotide sequence ID" value="NZ_JALHLG010000003.1"/>
</dbReference>
<evidence type="ECO:0000256" key="12">
    <source>
        <dbReference type="RuleBase" id="RU003357"/>
    </source>
</evidence>
<keyword evidence="2 11" id="KW-0813">Transport</keyword>
<comment type="subcellular location">
    <subcellularLocation>
        <location evidence="1 11">Cell outer membrane</location>
        <topology evidence="1 11">Multi-pass membrane protein</topology>
    </subcellularLocation>
</comment>
<feature type="domain" description="TonB-dependent receptor-like beta-barrel" evidence="14">
    <location>
        <begin position="291"/>
        <end position="743"/>
    </location>
</feature>
<organism evidence="16 17">
    <name type="scientific">Novosphingobium beihaiensis</name>
    <dbReference type="NCBI Taxonomy" id="2930389"/>
    <lineage>
        <taxon>Bacteria</taxon>
        <taxon>Pseudomonadati</taxon>
        <taxon>Pseudomonadota</taxon>
        <taxon>Alphaproteobacteria</taxon>
        <taxon>Sphingomonadales</taxon>
        <taxon>Sphingomonadaceae</taxon>
        <taxon>Novosphingobium</taxon>
    </lineage>
</organism>